<comment type="subunit">
    <text evidence="4">Part of the Bam complex.</text>
</comment>
<keyword evidence="2 4" id="KW-0472">Membrane</keyword>
<dbReference type="Gene3D" id="3.30.1450.10">
    <property type="match status" value="1"/>
</dbReference>
<evidence type="ECO:0000256" key="3">
    <source>
        <dbReference type="ARBA" id="ARBA00023237"/>
    </source>
</evidence>
<dbReference type="Pfam" id="PF04355">
    <property type="entry name" value="BamE"/>
    <property type="match status" value="1"/>
</dbReference>
<dbReference type="PANTHER" id="PTHR37482:SF1">
    <property type="entry name" value="OUTER MEMBRANE PROTEIN ASSEMBLY FACTOR BAME"/>
    <property type="match status" value="1"/>
</dbReference>
<dbReference type="InterPro" id="IPR037873">
    <property type="entry name" value="BamE-like"/>
</dbReference>
<protein>
    <recommendedName>
        <fullName evidence="4">Outer membrane protein assembly factor BamE</fullName>
    </recommendedName>
</protein>
<dbReference type="EMBL" id="RJVP01000005">
    <property type="protein sequence ID" value="ROH85506.1"/>
    <property type="molecule type" value="Genomic_DNA"/>
</dbReference>
<feature type="compositionally biased region" description="Low complexity" evidence="5">
    <location>
        <begin position="221"/>
        <end position="248"/>
    </location>
</feature>
<feature type="compositionally biased region" description="Low complexity" evidence="5">
    <location>
        <begin position="165"/>
        <end position="202"/>
    </location>
</feature>
<reference evidence="7 8" key="1">
    <citation type="submission" date="2018-10" db="EMBL/GenBank/DDBJ databases">
        <authorList>
            <person name="Chen W.-M."/>
        </authorList>
    </citation>
    <scope>NUCLEOTIDE SEQUENCE [LARGE SCALE GENOMIC DNA]</scope>
    <source>
        <strain evidence="7 8">H-5</strain>
    </source>
</reference>
<sequence>MTMRQILLLLALLCVGCDFSLPKAIKPYKLDVQQGNVITSKMLLQLKPGMTKSQVRFIMGTPLIQDSFHSNRWDYFYQFRKDGKVVEQRLVIMEFDDDGLRRIRGDVVPSAVPEAGATNAPEKSALPEEQEKSLSEKLKFWKSDKPEVQAPQAAPAELVNPSEKSAPAADAPGTAAPEATEPATPPASSVTAPATPADSPAVEATPAPVNEPPAAQPAPVRPAATAPAAKEASPAAAQPAATESKPAAQQELPPEGEPGYFERMLEKIGF</sequence>
<keyword evidence="1 4" id="KW-0732">Signal</keyword>
<dbReference type="AlphaFoldDB" id="A0A3N0UY70"/>
<dbReference type="GO" id="GO:0051205">
    <property type="term" value="P:protein insertion into membrane"/>
    <property type="evidence" value="ECO:0007669"/>
    <property type="project" value="UniProtKB-UniRule"/>
</dbReference>
<feature type="compositionally biased region" description="Basic and acidic residues" evidence="5">
    <location>
        <begin position="125"/>
        <end position="134"/>
    </location>
</feature>
<dbReference type="InterPro" id="IPR026592">
    <property type="entry name" value="BamE"/>
</dbReference>
<keyword evidence="3 4" id="KW-0998">Cell outer membrane</keyword>
<feature type="region of interest" description="Disordered" evidence="5">
    <location>
        <begin position="146"/>
        <end position="260"/>
    </location>
</feature>
<proteinExistence type="inferred from homology"/>
<evidence type="ECO:0000256" key="5">
    <source>
        <dbReference type="SAM" id="MobiDB-lite"/>
    </source>
</evidence>
<evidence type="ECO:0000256" key="2">
    <source>
        <dbReference type="ARBA" id="ARBA00023136"/>
    </source>
</evidence>
<comment type="caution">
    <text evidence="7">The sequence shown here is derived from an EMBL/GenBank/DDBJ whole genome shotgun (WGS) entry which is preliminary data.</text>
</comment>
<comment type="function">
    <text evidence="4">Part of the outer membrane protein assembly complex, which is involved in assembly and insertion of beta-barrel proteins into the outer membrane.</text>
</comment>
<dbReference type="Proteomes" id="UP000275137">
    <property type="component" value="Unassembled WGS sequence"/>
</dbReference>
<gene>
    <name evidence="4" type="primary">bamE</name>
    <name evidence="7" type="ORF">ED236_10010</name>
</gene>
<feature type="domain" description="Outer membrane protein assembly factor BamE" evidence="6">
    <location>
        <begin position="35"/>
        <end position="103"/>
    </location>
</feature>
<dbReference type="GO" id="GO:1990063">
    <property type="term" value="C:Bam protein complex"/>
    <property type="evidence" value="ECO:0007669"/>
    <property type="project" value="TreeGrafter"/>
</dbReference>
<dbReference type="HAMAP" id="MF_00925">
    <property type="entry name" value="OM_assembly_BamE"/>
    <property type="match status" value="1"/>
</dbReference>
<organism evidence="7 8">
    <name type="scientific">Pseudomethylobacillus aquaticus</name>
    <dbReference type="NCBI Taxonomy" id="2676064"/>
    <lineage>
        <taxon>Bacteria</taxon>
        <taxon>Pseudomonadati</taxon>
        <taxon>Pseudomonadota</taxon>
        <taxon>Betaproteobacteria</taxon>
        <taxon>Nitrosomonadales</taxon>
        <taxon>Methylophilaceae</taxon>
        <taxon>Pseudomethylobacillus</taxon>
    </lineage>
</organism>
<dbReference type="GO" id="GO:0043165">
    <property type="term" value="P:Gram-negative-bacterium-type cell outer membrane assembly"/>
    <property type="evidence" value="ECO:0007669"/>
    <property type="project" value="UniProtKB-UniRule"/>
</dbReference>
<comment type="similarity">
    <text evidence="4">Belongs to the BamE family.</text>
</comment>
<evidence type="ECO:0000256" key="4">
    <source>
        <dbReference type="HAMAP-Rule" id="MF_00925"/>
    </source>
</evidence>
<comment type="subcellular location">
    <subcellularLocation>
        <location evidence="4">Cell outer membrane</location>
    </subcellularLocation>
</comment>
<keyword evidence="8" id="KW-1185">Reference proteome</keyword>
<dbReference type="PANTHER" id="PTHR37482">
    <property type="entry name" value="OUTER MEMBRANE PROTEIN ASSEMBLY FACTOR BAME"/>
    <property type="match status" value="1"/>
</dbReference>
<evidence type="ECO:0000313" key="7">
    <source>
        <dbReference type="EMBL" id="ROH85506.1"/>
    </source>
</evidence>
<dbReference type="GO" id="GO:0030674">
    <property type="term" value="F:protein-macromolecule adaptor activity"/>
    <property type="evidence" value="ECO:0007669"/>
    <property type="project" value="TreeGrafter"/>
</dbReference>
<evidence type="ECO:0000313" key="8">
    <source>
        <dbReference type="Proteomes" id="UP000275137"/>
    </source>
</evidence>
<dbReference type="InterPro" id="IPR007450">
    <property type="entry name" value="BamE_dom"/>
</dbReference>
<evidence type="ECO:0000259" key="6">
    <source>
        <dbReference type="Pfam" id="PF04355"/>
    </source>
</evidence>
<evidence type="ECO:0000256" key="1">
    <source>
        <dbReference type="ARBA" id="ARBA00022729"/>
    </source>
</evidence>
<name>A0A3N0UY70_9PROT</name>
<feature type="region of interest" description="Disordered" evidence="5">
    <location>
        <begin position="111"/>
        <end position="134"/>
    </location>
</feature>
<feature type="compositionally biased region" description="Pro residues" evidence="5">
    <location>
        <begin position="209"/>
        <end position="220"/>
    </location>
</feature>
<accession>A0A3N0UY70</accession>